<dbReference type="GO" id="GO:0015643">
    <property type="term" value="F:toxic substance binding"/>
    <property type="evidence" value="ECO:0007669"/>
    <property type="project" value="InterPro"/>
</dbReference>
<keyword evidence="4" id="KW-1185">Reference proteome</keyword>
<keyword evidence="2" id="KW-1133">Transmembrane helix</keyword>
<reference evidence="3" key="1">
    <citation type="submission" date="2016-10" db="EMBL/GenBank/DDBJ databases">
        <authorList>
            <person name="Benchimol M."/>
            <person name="Almeida L.G."/>
            <person name="Vasconcelos A.T."/>
            <person name="Perreira-Neves A."/>
            <person name="Rosa I.A."/>
            <person name="Tasca T."/>
            <person name="Bogo M.R."/>
            <person name="de Souza W."/>
        </authorList>
    </citation>
    <scope>NUCLEOTIDE SEQUENCE [LARGE SCALE GENOMIC DNA]</scope>
    <source>
        <strain evidence="3">K</strain>
    </source>
</reference>
<gene>
    <name evidence="3" type="ORF">TRFO_32805</name>
</gene>
<feature type="transmembrane region" description="Helical" evidence="2">
    <location>
        <begin position="39"/>
        <end position="59"/>
    </location>
</feature>
<feature type="transmembrane region" description="Helical" evidence="2">
    <location>
        <begin position="266"/>
        <end position="286"/>
    </location>
</feature>
<dbReference type="PANTHER" id="PTHR31918:SF1">
    <property type="entry name" value="TRANSMEMBRANE PROTEIN 181"/>
    <property type="match status" value="1"/>
</dbReference>
<protein>
    <recommendedName>
        <fullName evidence="5">Transmembrane protein</fullName>
    </recommendedName>
</protein>
<evidence type="ECO:0000313" key="4">
    <source>
        <dbReference type="Proteomes" id="UP000179807"/>
    </source>
</evidence>
<feature type="transmembrane region" description="Helical" evidence="2">
    <location>
        <begin position="408"/>
        <end position="427"/>
    </location>
</feature>
<dbReference type="RefSeq" id="XP_068353626.1">
    <property type="nucleotide sequence ID" value="XM_068508702.1"/>
</dbReference>
<keyword evidence="2" id="KW-0812">Transmembrane</keyword>
<feature type="transmembrane region" description="Helical" evidence="2">
    <location>
        <begin position="372"/>
        <end position="396"/>
    </location>
</feature>
<dbReference type="Proteomes" id="UP000179807">
    <property type="component" value="Unassembled WGS sequence"/>
</dbReference>
<name>A0A1J4JP28_9EUKA</name>
<evidence type="ECO:0000256" key="2">
    <source>
        <dbReference type="SAM" id="Phobius"/>
    </source>
</evidence>
<sequence length="471" mass="52556">MSLNPNRVNENSDEFHDVELAVANSGGPSFFIENSSFKGVLQTVGALFLFIAVHIFAAWRAPGIISFDQQYYPLNQTDPNSSIDVDVTLNSLLNEHRFVHVNGSLVRNTSIDTERTVPVEISTRFVYSKNSSIINSENIDKIEVKLNFPSQSTTSSDFPVVHKDINDYDTLQVKMTISADLSGVSGFRFTWSYGNPSGLKYSVSARVLMSFLVGYMLIIFFNALHFTNESFTQIFTIVVAFSGIFSSNPVSIFFPSSKTCRIIDQLLLAAFVALFRMFILCQFEMIRGHKTSPGIFPCIIFALYVSLHATVSATAGYDRLTFVQTAIDAVTTVLPSESYQVYATFAFAGITIIWIVLALVQSNGYATRRLYYFILIACILIIADLFSHVFCVLTGALQYTILPSMCHISLYMTTAAFTIFMMHAGGGQEYTQMQGDKDAGVLDVEQMTDDELDDSLNDEEEEAEEEEEEEE</sequence>
<dbReference type="PANTHER" id="PTHR31918">
    <property type="entry name" value="TRANSMEMBRANE PROTEIN 181"/>
    <property type="match status" value="1"/>
</dbReference>
<evidence type="ECO:0000313" key="3">
    <source>
        <dbReference type="EMBL" id="OHT00490.1"/>
    </source>
</evidence>
<feature type="transmembrane region" description="Helical" evidence="2">
    <location>
        <begin position="207"/>
        <end position="227"/>
    </location>
</feature>
<feature type="transmembrane region" description="Helical" evidence="2">
    <location>
        <begin position="233"/>
        <end position="254"/>
    </location>
</feature>
<accession>A0A1J4JP28</accession>
<dbReference type="VEuPathDB" id="TrichDB:TRFO_32805"/>
<keyword evidence="2" id="KW-0472">Membrane</keyword>
<feature type="region of interest" description="Disordered" evidence="1">
    <location>
        <begin position="449"/>
        <end position="471"/>
    </location>
</feature>
<feature type="transmembrane region" description="Helical" evidence="2">
    <location>
        <begin position="339"/>
        <end position="360"/>
    </location>
</feature>
<organism evidence="3 4">
    <name type="scientific">Tritrichomonas foetus</name>
    <dbReference type="NCBI Taxonomy" id="1144522"/>
    <lineage>
        <taxon>Eukaryota</taxon>
        <taxon>Metamonada</taxon>
        <taxon>Parabasalia</taxon>
        <taxon>Tritrichomonadida</taxon>
        <taxon>Tritrichomonadidae</taxon>
        <taxon>Tritrichomonas</taxon>
    </lineage>
</organism>
<proteinExistence type="predicted"/>
<evidence type="ECO:0008006" key="5">
    <source>
        <dbReference type="Google" id="ProtNLM"/>
    </source>
</evidence>
<dbReference type="GeneID" id="94843406"/>
<dbReference type="AlphaFoldDB" id="A0A1J4JP28"/>
<dbReference type="InterPro" id="IPR040416">
    <property type="entry name" value="TMEM181"/>
</dbReference>
<dbReference type="EMBL" id="MLAK01000952">
    <property type="protein sequence ID" value="OHT00490.1"/>
    <property type="molecule type" value="Genomic_DNA"/>
</dbReference>
<comment type="caution">
    <text evidence="3">The sequence shown here is derived from an EMBL/GenBank/DDBJ whole genome shotgun (WGS) entry which is preliminary data.</text>
</comment>
<evidence type="ECO:0000256" key="1">
    <source>
        <dbReference type="SAM" id="MobiDB-lite"/>
    </source>
</evidence>